<reference evidence="1" key="1">
    <citation type="submission" date="2024-03" db="EMBL/GenBank/DDBJ databases">
        <title>Novel Streptomyces species of biotechnological and ecological value are a feature of Machair soil.</title>
        <authorList>
            <person name="Prole J.R."/>
            <person name="Goodfellow M."/>
            <person name="Allenby N."/>
            <person name="Ward A.C."/>
        </authorList>
    </citation>
    <scope>NUCLEOTIDE SEQUENCE</scope>
    <source>
        <strain evidence="1">MS1.AVA.4</strain>
    </source>
</reference>
<proteinExistence type="predicted"/>
<gene>
    <name evidence="1" type="ORF">WKI58_11675</name>
</gene>
<keyword evidence="2" id="KW-1185">Reference proteome</keyword>
<evidence type="ECO:0000313" key="1">
    <source>
        <dbReference type="EMBL" id="MEJ8657173.1"/>
    </source>
</evidence>
<sequence>MSTASERRAFPGSPEGPNEPADERERRQRDMPRTVLAPGGGPDDSVFDPALKHFAHAYRASEPRFSDPALAGAWRAARAEALDIVLCAIAGSQWAESLVLRGSVLLRAWFGEAARDPGDLDFVVVPADWRIEQDRTQRMLDGIAEAAQRTAEERGGAVGISARGAESEYIWTYERVPGRRMVLPWSAPGLPGGLVQLDFVFNEELPVPPEPARVGTAVVRAATPELSLAWKVMWLIDDSYPQGKDLYDAVLLAERHPLRYELLARVIRHAEAEPYPRDVELGDVAEIAQWVEWEQFVAEYPGVGDDDRRYVDRLVTALRPTFEARTAQDSTGQDSTGQDSTGES</sequence>
<evidence type="ECO:0000313" key="2">
    <source>
        <dbReference type="Proteomes" id="UP001375539"/>
    </source>
</evidence>
<keyword evidence="1" id="KW-0808">Transferase</keyword>
<protein>
    <submittedName>
        <fullName evidence="1">Nucleotidyl transferase AbiEii/AbiGii toxin family protein</fullName>
    </submittedName>
</protein>
<comment type="caution">
    <text evidence="1">The sequence shown here is derived from an EMBL/GenBank/DDBJ whole genome shotgun (WGS) entry which is preliminary data.</text>
</comment>
<dbReference type="EMBL" id="JBBKAI010000002">
    <property type="protein sequence ID" value="MEJ8657173.1"/>
    <property type="molecule type" value="Genomic_DNA"/>
</dbReference>
<accession>A0ACC6QFJ5</accession>
<organism evidence="1 2">
    <name type="scientific">Streptomyces pratisoli</name>
    <dbReference type="NCBI Taxonomy" id="3139917"/>
    <lineage>
        <taxon>Bacteria</taxon>
        <taxon>Bacillati</taxon>
        <taxon>Actinomycetota</taxon>
        <taxon>Actinomycetes</taxon>
        <taxon>Kitasatosporales</taxon>
        <taxon>Streptomycetaceae</taxon>
        <taxon>Streptomyces</taxon>
    </lineage>
</organism>
<name>A0ACC6QFJ5_9ACTN</name>
<dbReference type="Proteomes" id="UP001375539">
    <property type="component" value="Unassembled WGS sequence"/>
</dbReference>